<proteinExistence type="inferred from homology"/>
<evidence type="ECO:0000256" key="18">
    <source>
        <dbReference type="RuleBase" id="RU003403"/>
    </source>
</evidence>
<feature type="transmembrane region" description="Helical" evidence="18">
    <location>
        <begin position="276"/>
        <end position="297"/>
    </location>
</feature>
<organism evidence="20">
    <name type="scientific">Rhagovelia sp. XD-2019</name>
    <dbReference type="NCBI Taxonomy" id="2582441"/>
    <lineage>
        <taxon>Eukaryota</taxon>
        <taxon>Metazoa</taxon>
        <taxon>Ecdysozoa</taxon>
        <taxon>Arthropoda</taxon>
        <taxon>Hexapoda</taxon>
        <taxon>Insecta</taxon>
        <taxon>Pterygota</taxon>
        <taxon>Neoptera</taxon>
        <taxon>Paraneoptera</taxon>
        <taxon>Hemiptera</taxon>
        <taxon>Heteroptera</taxon>
        <taxon>Gerromorpha</taxon>
        <taxon>Gerroidea</taxon>
        <taxon>Veliidae</taxon>
        <taxon>Rhagoveliinae</taxon>
        <taxon>Rhagovelia</taxon>
    </lineage>
</organism>
<feature type="transmembrane region" description="Helical" evidence="18">
    <location>
        <begin position="58"/>
        <end position="81"/>
    </location>
</feature>
<keyword evidence="8 18" id="KW-0812">Transmembrane</keyword>
<evidence type="ECO:0000256" key="1">
    <source>
        <dbReference type="ARBA" id="ARBA00003257"/>
    </source>
</evidence>
<dbReference type="EC" id="7.1.1.2" evidence="4 18"/>
<geneLocation type="mitochondrion" evidence="20"/>
<feature type="transmembrane region" description="Helical" evidence="18">
    <location>
        <begin position="237"/>
        <end position="256"/>
    </location>
</feature>
<reference evidence="20" key="1">
    <citation type="submission" date="2019-06" db="EMBL/GenBank/DDBJ databases">
        <authorList>
            <person name="Esemu S.N."/>
            <person name="Dong X."/>
            <person name="Hartley C.S."/>
            <person name="Post R.J."/>
            <person name="Ndip L.M."/>
            <person name="Darby A.C."/>
            <person name="Makepeace B.L."/>
        </authorList>
    </citation>
    <scope>NUCLEOTIDE SEQUENCE</scope>
</reference>
<dbReference type="InterPro" id="IPR003917">
    <property type="entry name" value="NADH_UbQ_OxRdtase_chain2"/>
</dbReference>
<keyword evidence="15 18" id="KW-0496">Mitochondrion</keyword>
<comment type="function">
    <text evidence="18">Core subunit of the mitochondrial membrane respiratory chain NADH dehydrogenase (Complex I) which catalyzes electron transfer from NADH through the respiratory chain, using ubiquinone as an electron acceptor. Essential for the catalytic activity and assembly of complex I.</text>
</comment>
<evidence type="ECO:0000256" key="7">
    <source>
        <dbReference type="ARBA" id="ARBA00022660"/>
    </source>
</evidence>
<evidence type="ECO:0000256" key="15">
    <source>
        <dbReference type="ARBA" id="ARBA00023128"/>
    </source>
</evidence>
<evidence type="ECO:0000256" key="14">
    <source>
        <dbReference type="ARBA" id="ARBA00023075"/>
    </source>
</evidence>
<feature type="transmembrane region" description="Helical" evidence="18">
    <location>
        <begin position="197"/>
        <end position="216"/>
    </location>
</feature>
<keyword evidence="9 18" id="KW-0999">Mitochondrion inner membrane</keyword>
<dbReference type="Pfam" id="PF00361">
    <property type="entry name" value="Proton_antipo_M"/>
    <property type="match status" value="1"/>
</dbReference>
<comment type="catalytic activity">
    <reaction evidence="17 18">
        <text>a ubiquinone + NADH + 5 H(+)(in) = a ubiquinol + NAD(+) + 4 H(+)(out)</text>
        <dbReference type="Rhea" id="RHEA:29091"/>
        <dbReference type="Rhea" id="RHEA-COMP:9565"/>
        <dbReference type="Rhea" id="RHEA-COMP:9566"/>
        <dbReference type="ChEBI" id="CHEBI:15378"/>
        <dbReference type="ChEBI" id="CHEBI:16389"/>
        <dbReference type="ChEBI" id="CHEBI:17976"/>
        <dbReference type="ChEBI" id="CHEBI:57540"/>
        <dbReference type="ChEBI" id="CHEBI:57945"/>
        <dbReference type="EC" id="7.1.1.2"/>
    </reaction>
</comment>
<evidence type="ECO:0000256" key="3">
    <source>
        <dbReference type="ARBA" id="ARBA00007012"/>
    </source>
</evidence>
<evidence type="ECO:0000256" key="2">
    <source>
        <dbReference type="ARBA" id="ARBA00004448"/>
    </source>
</evidence>
<evidence type="ECO:0000256" key="4">
    <source>
        <dbReference type="ARBA" id="ARBA00012944"/>
    </source>
</evidence>
<dbReference type="EMBL" id="MN027279">
    <property type="protein sequence ID" value="QEH58962.1"/>
    <property type="molecule type" value="Genomic_DNA"/>
</dbReference>
<dbReference type="InterPro" id="IPR001750">
    <property type="entry name" value="ND/Mrp_TM"/>
</dbReference>
<sequence>MFKNSTKMMIFTTLILSTMLIISSENWMSLWMGLEINMLSFIPLIEEKKNNYSAQSKMMYFLIQSMSSMLFLFMIIMNPTIIFKEMIIENTPMIIMSLAMMMKLGMAPMHMWFVNMMKKMNWMNCLILMTWQKIGPLYIMTNMNLNSNIIKIMAILSTVIGAIGGIQQTSIKSIMAFSSINHMGWMIMCMKYNYEMWMKYLIIYSIIIFMMTMIFEKMTINFLNQMNSNIKTNIEKMNMMMLFMSLGGLPPFIGFLPKWMVLQSIMKNNMILPTMIMIMSSMITLFFYMRMMSPIILMNNIMNKWNKTNYKNNKINMMIMMINMTLPLTMIMKIM</sequence>
<dbReference type="PRINTS" id="PR01436">
    <property type="entry name" value="NADHDHGNASE2"/>
</dbReference>
<evidence type="ECO:0000256" key="6">
    <source>
        <dbReference type="ARBA" id="ARBA00022448"/>
    </source>
</evidence>
<evidence type="ECO:0000256" key="10">
    <source>
        <dbReference type="ARBA" id="ARBA00022967"/>
    </source>
</evidence>
<keyword evidence="14 18" id="KW-0830">Ubiquinone</keyword>
<keyword evidence="16 18" id="KW-0472">Membrane</keyword>
<name>A0A5B9XWH6_9HEMI</name>
<feature type="transmembrane region" description="Helical" evidence="18">
    <location>
        <begin position="152"/>
        <end position="177"/>
    </location>
</feature>
<keyword evidence="10 18" id="KW-1278">Translocase</keyword>
<comment type="similarity">
    <text evidence="3 18">Belongs to the complex I subunit 2 family.</text>
</comment>
<evidence type="ECO:0000256" key="9">
    <source>
        <dbReference type="ARBA" id="ARBA00022792"/>
    </source>
</evidence>
<comment type="function">
    <text evidence="1">Core subunit of the mitochondrial membrane respiratory chain NADH dehydrogenase (Complex I) that is believed to belong to the minimal assembly required for catalysis. Complex I functions in the transfer of electrons from NADH to the respiratory chain. The immediate electron acceptor for the enzyme is believed to be ubiquinone.</text>
</comment>
<keyword evidence="11 18" id="KW-0249">Electron transport</keyword>
<evidence type="ECO:0000256" key="13">
    <source>
        <dbReference type="ARBA" id="ARBA00023027"/>
    </source>
</evidence>
<keyword evidence="6" id="KW-0813">Transport</keyword>
<dbReference type="AlphaFoldDB" id="A0A5B9XWH6"/>
<evidence type="ECO:0000256" key="5">
    <source>
        <dbReference type="ARBA" id="ARBA00021008"/>
    </source>
</evidence>
<evidence type="ECO:0000256" key="8">
    <source>
        <dbReference type="ARBA" id="ARBA00022692"/>
    </source>
</evidence>
<protein>
    <recommendedName>
        <fullName evidence="5 18">NADH-ubiquinone oxidoreductase chain 2</fullName>
        <ecNumber evidence="4 18">7.1.1.2</ecNumber>
    </recommendedName>
</protein>
<evidence type="ECO:0000313" key="20">
    <source>
        <dbReference type="EMBL" id="QEH58962.1"/>
    </source>
</evidence>
<keyword evidence="12 18" id="KW-1133">Transmembrane helix</keyword>
<dbReference type="GO" id="GO:0006120">
    <property type="term" value="P:mitochondrial electron transport, NADH to ubiquinone"/>
    <property type="evidence" value="ECO:0007669"/>
    <property type="project" value="InterPro"/>
</dbReference>
<keyword evidence="13 18" id="KW-0520">NAD</keyword>
<accession>A0A5B9XWH6</accession>
<feature type="transmembrane region" description="Helical" evidence="18">
    <location>
        <begin position="93"/>
        <end position="114"/>
    </location>
</feature>
<evidence type="ECO:0000259" key="19">
    <source>
        <dbReference type="Pfam" id="PF00361"/>
    </source>
</evidence>
<keyword evidence="7 18" id="KW-0679">Respiratory chain</keyword>
<evidence type="ECO:0000256" key="11">
    <source>
        <dbReference type="ARBA" id="ARBA00022982"/>
    </source>
</evidence>
<dbReference type="InterPro" id="IPR050175">
    <property type="entry name" value="Complex_I_Subunit_2"/>
</dbReference>
<dbReference type="PANTHER" id="PTHR46552:SF1">
    <property type="entry name" value="NADH-UBIQUINONE OXIDOREDUCTASE CHAIN 2"/>
    <property type="match status" value="1"/>
</dbReference>
<dbReference type="GO" id="GO:0008137">
    <property type="term" value="F:NADH dehydrogenase (ubiquinone) activity"/>
    <property type="evidence" value="ECO:0007669"/>
    <property type="project" value="UniProtKB-EC"/>
</dbReference>
<comment type="subcellular location">
    <subcellularLocation>
        <location evidence="2 18">Mitochondrion inner membrane</location>
        <topology evidence="2 18">Multi-pass membrane protein</topology>
    </subcellularLocation>
</comment>
<evidence type="ECO:0000256" key="12">
    <source>
        <dbReference type="ARBA" id="ARBA00022989"/>
    </source>
</evidence>
<dbReference type="GO" id="GO:0005743">
    <property type="term" value="C:mitochondrial inner membrane"/>
    <property type="evidence" value="ECO:0007669"/>
    <property type="project" value="UniProtKB-SubCell"/>
</dbReference>
<evidence type="ECO:0000256" key="17">
    <source>
        <dbReference type="ARBA" id="ARBA00049551"/>
    </source>
</evidence>
<dbReference type="PANTHER" id="PTHR46552">
    <property type="entry name" value="NADH-UBIQUINONE OXIDOREDUCTASE CHAIN 2"/>
    <property type="match status" value="1"/>
</dbReference>
<feature type="transmembrane region" description="Helical" evidence="18">
    <location>
        <begin position="317"/>
        <end position="334"/>
    </location>
</feature>
<evidence type="ECO:0000256" key="16">
    <source>
        <dbReference type="ARBA" id="ARBA00023136"/>
    </source>
</evidence>
<gene>
    <name evidence="20" type="primary">nad2</name>
</gene>
<feature type="domain" description="NADH:quinone oxidoreductase/Mrp antiporter transmembrane" evidence="19">
    <location>
        <begin position="24"/>
        <end position="284"/>
    </location>
</feature>